<gene>
    <name evidence="1" type="ORF">RA086_00300</name>
</gene>
<sequence>MVNIAVKIGSALKQLLLASNLGLNKNHPLAGWQILTILYHDGAGSTPMTLETLATKYNVDYLDVETQEAPISNPVLKGVLDVLEAQAHLIEVSSRKVRMPMKNGVYHNQQSYVYKITSSGIEYLTMMQRVVDAENTVTANINRIDEYCQLVDALSAPNLTTDSTQLYNDFAKMLTAYTDVMKGMHKVDDDLSELAHDLAFNHGSAAAEHLQTMLTGKAIPAFKQLLGQAGLVQALADSEEFSAQVARSQQGRDDLDAAHAAGDAGKMVLRSQRTQAYVQRQLHQLALSFNASSSAIDSSLDSVFMLFQTILEVVRLLSQEYDHVQSQTVDVKVLKASLDDLLTNYESLRIPAAIPRHLAQDRIVTDASDLLQATTMGPVTYALSTRVATVATAADNPTIAADDKTTAQTLKAGLVEFQRLVMRQANTAIIDHDLTFTTVLARDEVARLYSATGYDHYDSFAPFGRAVKEVQTLPKSAAVRLHCAGEQYSVWLPSGFKVEFVD</sequence>
<comment type="caution">
    <text evidence="1">The sequence shown here is derived from an EMBL/GenBank/DDBJ whole genome shotgun (WGS) entry which is preliminary data.</text>
</comment>
<evidence type="ECO:0000313" key="1">
    <source>
        <dbReference type="EMBL" id="MDQ7936088.1"/>
    </source>
</evidence>
<keyword evidence="2" id="KW-1185">Reference proteome</keyword>
<name>A0ABU1A511_9LACO</name>
<reference evidence="1 2" key="1">
    <citation type="journal article" date="2023" name="Int. J. Syst. Evol. Microbiol.">
        <title>Lactiplantibacillus brownii sp. nov., a novel psychrotolerant species isolated from sauerkraut.</title>
        <authorList>
            <person name="Heng Y.C."/>
            <person name="Silvaraju S."/>
            <person name="Lee J.K.Y."/>
            <person name="Kittelmann S."/>
        </authorList>
    </citation>
    <scope>NUCLEOTIDE SEQUENCE [LARGE SCALE GENOMIC DNA]</scope>
    <source>
        <strain evidence="1 2">WILCCON 0030</strain>
    </source>
</reference>
<proteinExistence type="predicted"/>
<protein>
    <submittedName>
        <fullName evidence="1">Uncharacterized protein</fullName>
    </submittedName>
</protein>
<dbReference type="EMBL" id="JAVCWF010000001">
    <property type="protein sequence ID" value="MDQ7936088.1"/>
    <property type="molecule type" value="Genomic_DNA"/>
</dbReference>
<organism evidence="1 2">
    <name type="scientific">Lactiplantibacillus brownii</name>
    <dbReference type="NCBI Taxonomy" id="3069269"/>
    <lineage>
        <taxon>Bacteria</taxon>
        <taxon>Bacillati</taxon>
        <taxon>Bacillota</taxon>
        <taxon>Bacilli</taxon>
        <taxon>Lactobacillales</taxon>
        <taxon>Lactobacillaceae</taxon>
        <taxon>Lactiplantibacillus</taxon>
    </lineage>
</organism>
<accession>A0ABU1A511</accession>
<evidence type="ECO:0000313" key="2">
    <source>
        <dbReference type="Proteomes" id="UP001227831"/>
    </source>
</evidence>
<dbReference type="Proteomes" id="UP001227831">
    <property type="component" value="Unassembled WGS sequence"/>
</dbReference>